<feature type="compositionally biased region" description="Polar residues" evidence="1">
    <location>
        <begin position="377"/>
        <end position="386"/>
    </location>
</feature>
<name>A0A8H6T7Q6_9AGAR</name>
<feature type="compositionally biased region" description="Basic and acidic residues" evidence="1">
    <location>
        <begin position="39"/>
        <end position="51"/>
    </location>
</feature>
<reference evidence="2" key="1">
    <citation type="submission" date="2020-05" db="EMBL/GenBank/DDBJ databases">
        <title>Mycena genomes resolve the evolution of fungal bioluminescence.</title>
        <authorList>
            <person name="Tsai I.J."/>
        </authorList>
    </citation>
    <scope>NUCLEOTIDE SEQUENCE</scope>
    <source>
        <strain evidence="2">171206Taipei</strain>
    </source>
</reference>
<feature type="compositionally biased region" description="Basic and acidic residues" evidence="1">
    <location>
        <begin position="275"/>
        <end position="290"/>
    </location>
</feature>
<feature type="region of interest" description="Disordered" evidence="1">
    <location>
        <begin position="1"/>
        <end position="64"/>
    </location>
</feature>
<feature type="compositionally biased region" description="Pro residues" evidence="1">
    <location>
        <begin position="477"/>
        <end position="489"/>
    </location>
</feature>
<feature type="region of interest" description="Disordered" evidence="1">
    <location>
        <begin position="466"/>
        <end position="502"/>
    </location>
</feature>
<evidence type="ECO:0000256" key="1">
    <source>
        <dbReference type="SAM" id="MobiDB-lite"/>
    </source>
</evidence>
<proteinExistence type="predicted"/>
<protein>
    <submittedName>
        <fullName evidence="2">Uncharacterized protein</fullName>
    </submittedName>
</protein>
<evidence type="ECO:0000313" key="3">
    <source>
        <dbReference type="Proteomes" id="UP000636479"/>
    </source>
</evidence>
<feature type="region of interest" description="Disordered" evidence="1">
    <location>
        <begin position="83"/>
        <end position="415"/>
    </location>
</feature>
<dbReference type="OrthoDB" id="3271227at2759"/>
<feature type="compositionally biased region" description="Low complexity" evidence="1">
    <location>
        <begin position="94"/>
        <end position="122"/>
    </location>
</feature>
<dbReference type="RefSeq" id="XP_037224579.1">
    <property type="nucleotide sequence ID" value="XM_037359484.1"/>
</dbReference>
<feature type="compositionally biased region" description="Basic and acidic residues" evidence="1">
    <location>
        <begin position="180"/>
        <end position="190"/>
    </location>
</feature>
<evidence type="ECO:0000313" key="2">
    <source>
        <dbReference type="EMBL" id="KAF7312471.1"/>
    </source>
</evidence>
<feature type="compositionally biased region" description="Polar residues" evidence="1">
    <location>
        <begin position="237"/>
        <end position="246"/>
    </location>
</feature>
<feature type="compositionally biased region" description="Polar residues" evidence="1">
    <location>
        <begin position="53"/>
        <end position="62"/>
    </location>
</feature>
<organism evidence="2 3">
    <name type="scientific">Mycena indigotica</name>
    <dbReference type="NCBI Taxonomy" id="2126181"/>
    <lineage>
        <taxon>Eukaryota</taxon>
        <taxon>Fungi</taxon>
        <taxon>Dikarya</taxon>
        <taxon>Basidiomycota</taxon>
        <taxon>Agaricomycotina</taxon>
        <taxon>Agaricomycetes</taxon>
        <taxon>Agaricomycetidae</taxon>
        <taxon>Agaricales</taxon>
        <taxon>Marasmiineae</taxon>
        <taxon>Mycenaceae</taxon>
        <taxon>Mycena</taxon>
    </lineage>
</organism>
<sequence>MPTAGQRPRPKPKFKGKGAADTSIIESFSENPISSSLSDRVKMRDRGKRVDPVSSSLRDNTNIQSDIIEIASDSDDELSFLTKPKKLVTKTRPLSKSIPSSSLPASDPFPESTNTNTNTNTNDPPPLHDDNSIPPINVLPQPPSSSPSPAQVVKPPKKPRKKKDTDGEKPPRKPRTKKSKNGDDDNAEKPTKKRKEKEKEKQFTSAEFVADSDDNDGDRLPLANPISEPIPGPSRSKPISTVSVPDSQPDEELVLPIVSAKRKREVDQGAGSSGKDAKKAKVASAEEPKSKKVAVKKGKRKAIITDDEDDEGDFITANLVERPDEGDIDMGPELPGRSKPLKKKTKNTVVSDSEDADPPSVAVPSKPQSPPHEPVQPISSQVLSESTNHKQHDRPEGTPKPHMTGRYSIGARTKSTPLTELIRKVNAQPGSPFPVAVPRRNSVAGVAPGTPVTTYSPYAKFSRSAIARIAPLHPNRKTPPPPPPPPPPKPKTKKEKEREERWEEEMIEAVGGWDAWQALSEQDQKAAKRAKWARELEGWDD</sequence>
<feature type="compositionally biased region" description="Basic and acidic residues" evidence="1">
    <location>
        <begin position="387"/>
        <end position="399"/>
    </location>
</feature>
<keyword evidence="3" id="KW-1185">Reference proteome</keyword>
<feature type="compositionally biased region" description="Basic residues" evidence="1">
    <location>
        <begin position="291"/>
        <end position="302"/>
    </location>
</feature>
<comment type="caution">
    <text evidence="2">The sequence shown here is derived from an EMBL/GenBank/DDBJ whole genome shotgun (WGS) entry which is preliminary data.</text>
</comment>
<accession>A0A8H6T7Q6</accession>
<feature type="compositionally biased region" description="Polar residues" evidence="1">
    <location>
        <begin position="24"/>
        <end position="38"/>
    </location>
</feature>
<dbReference type="AlphaFoldDB" id="A0A8H6T7Q6"/>
<dbReference type="EMBL" id="JACAZF010000002">
    <property type="protein sequence ID" value="KAF7312471.1"/>
    <property type="molecule type" value="Genomic_DNA"/>
</dbReference>
<dbReference type="GeneID" id="59342000"/>
<dbReference type="Proteomes" id="UP000636479">
    <property type="component" value="Unassembled WGS sequence"/>
</dbReference>
<gene>
    <name evidence="2" type="ORF">MIND_00260700</name>
</gene>